<evidence type="ECO:0000313" key="1">
    <source>
        <dbReference type="EMBL" id="KAH7906561.1"/>
    </source>
</evidence>
<evidence type="ECO:0000313" key="2">
    <source>
        <dbReference type="Proteomes" id="UP000790377"/>
    </source>
</evidence>
<reference evidence="1" key="1">
    <citation type="journal article" date="2021" name="New Phytol.">
        <title>Evolutionary innovations through gain and loss of genes in the ectomycorrhizal Boletales.</title>
        <authorList>
            <person name="Wu G."/>
            <person name="Miyauchi S."/>
            <person name="Morin E."/>
            <person name="Kuo A."/>
            <person name="Drula E."/>
            <person name="Varga T."/>
            <person name="Kohler A."/>
            <person name="Feng B."/>
            <person name="Cao Y."/>
            <person name="Lipzen A."/>
            <person name="Daum C."/>
            <person name="Hundley H."/>
            <person name="Pangilinan J."/>
            <person name="Johnson J."/>
            <person name="Barry K."/>
            <person name="LaButti K."/>
            <person name="Ng V."/>
            <person name="Ahrendt S."/>
            <person name="Min B."/>
            <person name="Choi I.G."/>
            <person name="Park H."/>
            <person name="Plett J.M."/>
            <person name="Magnuson J."/>
            <person name="Spatafora J.W."/>
            <person name="Nagy L.G."/>
            <person name="Henrissat B."/>
            <person name="Grigoriev I.V."/>
            <person name="Yang Z.L."/>
            <person name="Xu J."/>
            <person name="Martin F.M."/>
        </authorList>
    </citation>
    <scope>NUCLEOTIDE SEQUENCE</scope>
    <source>
        <strain evidence="1">ATCC 28755</strain>
    </source>
</reference>
<sequence>MLSTLPKLVVFALALNARNFVDAAATGGSASAPVVDLGYAQYQGALDTTTNITSFLSIRYAAPPLGAAATAHDCRGSTGRNEPRFMLPKHGLGPPILHPCLSMDSTSVKAPLRLLRRIPYLNVFVPGEMPAEPAAPGTGLPVLVWIHGGGYVEGYAEEFDGTELVADSHNGVVTVVVQYRLGAFVNERASSSSTPTVDLGYAQYQGTLDSVTNITSFLSISYAAPPTGNLRFQAPQPPLTVSGIQQATANPNSCYQAGFGEANYSPVSIYGYNKRQSTTPESSEDCLYLNVFVPGEIPFEPITPDTGLPVLVWIHGGGYVAGYAEEFDGADLILDSHNGAVVVIIQYRLGAFGFLAGTEMKESGALNAGLLDQRYALEWVQEHISLFGGDPSHVTIWGESAGAGSVLQHIVANGGNTQPPLFSGAITSSTFLPSQYNYSDRIPQLMYDEVASMAGCSSNDDTFTCLQEVDASVLQNANYNLSATGFYGSYVFVPVVDGTFIVERPSVTLARGQVNGDILLTVGNSNEGNNFVNANETLNITDYVAQLFPDMTPLQVQEAAYVYQSYGTALEQAITVMGDSIFVCPTYYLLQAFQGRSWKGIFAIPPGYHGNDVAYYFNNPAPPYNNTEFINAFSQSFMSFAMSYDVNAKFDPTNITPYWDEYYIGETEMLFNRTEDYVPSVLPVKTDPALVDRCAFWQTVTQLTAQ</sequence>
<proteinExistence type="predicted"/>
<gene>
    <name evidence="1" type="ORF">BJ138DRAFT_1220901</name>
</gene>
<comment type="caution">
    <text evidence="1">The sequence shown here is derived from an EMBL/GenBank/DDBJ whole genome shotgun (WGS) entry which is preliminary data.</text>
</comment>
<protein>
    <submittedName>
        <fullName evidence="1">Alpha/Beta hydrolase protein</fullName>
    </submittedName>
</protein>
<accession>A0ACB7ZZK2</accession>
<keyword evidence="1" id="KW-0378">Hydrolase</keyword>
<dbReference type="EMBL" id="MU268002">
    <property type="protein sequence ID" value="KAH7906561.1"/>
    <property type="molecule type" value="Genomic_DNA"/>
</dbReference>
<name>A0ACB7ZZK2_9AGAM</name>
<keyword evidence="2" id="KW-1185">Reference proteome</keyword>
<organism evidence="1 2">
    <name type="scientific">Hygrophoropsis aurantiaca</name>
    <dbReference type="NCBI Taxonomy" id="72124"/>
    <lineage>
        <taxon>Eukaryota</taxon>
        <taxon>Fungi</taxon>
        <taxon>Dikarya</taxon>
        <taxon>Basidiomycota</taxon>
        <taxon>Agaricomycotina</taxon>
        <taxon>Agaricomycetes</taxon>
        <taxon>Agaricomycetidae</taxon>
        <taxon>Boletales</taxon>
        <taxon>Coniophorineae</taxon>
        <taxon>Hygrophoropsidaceae</taxon>
        <taxon>Hygrophoropsis</taxon>
    </lineage>
</organism>
<dbReference type="Proteomes" id="UP000790377">
    <property type="component" value="Unassembled WGS sequence"/>
</dbReference>